<comment type="caution">
    <text evidence="1">The sequence shown here is derived from an EMBL/GenBank/DDBJ whole genome shotgun (WGS) entry which is preliminary data.</text>
</comment>
<name>A0ACC0MUB4_RHOML</name>
<dbReference type="EMBL" id="CM046395">
    <property type="protein sequence ID" value="KAI8544336.1"/>
    <property type="molecule type" value="Genomic_DNA"/>
</dbReference>
<sequence length="65" mass="7313">MELMEVESNLTSAIALITEDPPEHSPCISLMKDCKALLEVMGCKLRHTLRECNKQGYGQTCKHVH</sequence>
<organism evidence="1 2">
    <name type="scientific">Rhododendron molle</name>
    <name type="common">Chinese azalea</name>
    <name type="synonym">Azalea mollis</name>
    <dbReference type="NCBI Taxonomy" id="49168"/>
    <lineage>
        <taxon>Eukaryota</taxon>
        <taxon>Viridiplantae</taxon>
        <taxon>Streptophyta</taxon>
        <taxon>Embryophyta</taxon>
        <taxon>Tracheophyta</taxon>
        <taxon>Spermatophyta</taxon>
        <taxon>Magnoliopsida</taxon>
        <taxon>eudicotyledons</taxon>
        <taxon>Gunneridae</taxon>
        <taxon>Pentapetalae</taxon>
        <taxon>asterids</taxon>
        <taxon>Ericales</taxon>
        <taxon>Ericaceae</taxon>
        <taxon>Ericoideae</taxon>
        <taxon>Rhodoreae</taxon>
        <taxon>Rhododendron</taxon>
    </lineage>
</organism>
<reference evidence="1" key="1">
    <citation type="submission" date="2022-02" db="EMBL/GenBank/DDBJ databases">
        <title>Plant Genome Project.</title>
        <authorList>
            <person name="Zhang R.-G."/>
        </authorList>
    </citation>
    <scope>NUCLEOTIDE SEQUENCE</scope>
    <source>
        <strain evidence="1">AT1</strain>
    </source>
</reference>
<evidence type="ECO:0000313" key="2">
    <source>
        <dbReference type="Proteomes" id="UP001062846"/>
    </source>
</evidence>
<accession>A0ACC0MUB4</accession>
<evidence type="ECO:0000313" key="1">
    <source>
        <dbReference type="EMBL" id="KAI8544336.1"/>
    </source>
</evidence>
<proteinExistence type="predicted"/>
<gene>
    <name evidence="1" type="ORF">RHMOL_Rhmol08G0288500</name>
</gene>
<dbReference type="Proteomes" id="UP001062846">
    <property type="component" value="Chromosome 8"/>
</dbReference>
<protein>
    <submittedName>
        <fullName evidence="1">Uncharacterized protein</fullName>
    </submittedName>
</protein>
<keyword evidence="2" id="KW-1185">Reference proteome</keyword>